<evidence type="ECO:0000256" key="8">
    <source>
        <dbReference type="SAM" id="SignalP"/>
    </source>
</evidence>
<dbReference type="GO" id="GO:0006826">
    <property type="term" value="P:iron ion transport"/>
    <property type="evidence" value="ECO:0007669"/>
    <property type="project" value="TreeGrafter"/>
</dbReference>
<evidence type="ECO:0000256" key="1">
    <source>
        <dbReference type="ARBA" id="ARBA00004141"/>
    </source>
</evidence>
<dbReference type="GO" id="GO:0005886">
    <property type="term" value="C:plasma membrane"/>
    <property type="evidence" value="ECO:0007669"/>
    <property type="project" value="TreeGrafter"/>
</dbReference>
<evidence type="ECO:0000259" key="9">
    <source>
        <dbReference type="Pfam" id="PF01794"/>
    </source>
</evidence>
<feature type="transmembrane region" description="Helical" evidence="7">
    <location>
        <begin position="366"/>
        <end position="388"/>
    </location>
</feature>
<keyword evidence="4 7" id="KW-1133">Transmembrane helix</keyword>
<feature type="chain" id="PRO_5042138396" description="Ferric oxidoreductase domain-containing protein" evidence="8">
    <location>
        <begin position="21"/>
        <end position="711"/>
    </location>
</feature>
<keyword evidence="5" id="KW-0406">Ion transport</keyword>
<dbReference type="SUPFAM" id="SSF52343">
    <property type="entry name" value="Ferredoxin reductase-like, C-terminal NADP-linked domain"/>
    <property type="match status" value="1"/>
</dbReference>
<proteinExistence type="predicted"/>
<dbReference type="InterPro" id="IPR013130">
    <property type="entry name" value="Fe3_Rdtase_TM_dom"/>
</dbReference>
<organism evidence="10 11">
    <name type="scientific">Staphylotrichum longicolle</name>
    <dbReference type="NCBI Taxonomy" id="669026"/>
    <lineage>
        <taxon>Eukaryota</taxon>
        <taxon>Fungi</taxon>
        <taxon>Dikarya</taxon>
        <taxon>Ascomycota</taxon>
        <taxon>Pezizomycotina</taxon>
        <taxon>Sordariomycetes</taxon>
        <taxon>Sordariomycetidae</taxon>
        <taxon>Sordariales</taxon>
        <taxon>Chaetomiaceae</taxon>
        <taxon>Staphylotrichum</taxon>
    </lineage>
</organism>
<keyword evidence="8" id="KW-0732">Signal</keyword>
<dbReference type="GO" id="GO:0000293">
    <property type="term" value="F:ferric-chelate reductase activity"/>
    <property type="evidence" value="ECO:0007669"/>
    <property type="project" value="TreeGrafter"/>
</dbReference>
<evidence type="ECO:0000256" key="6">
    <source>
        <dbReference type="ARBA" id="ARBA00023136"/>
    </source>
</evidence>
<dbReference type="Gene3D" id="3.40.50.80">
    <property type="entry name" value="Nucleotide-binding domain of ferredoxin-NADP reductase (FNR) module"/>
    <property type="match status" value="1"/>
</dbReference>
<keyword evidence="3 7" id="KW-0812">Transmembrane</keyword>
<dbReference type="GO" id="GO:0006879">
    <property type="term" value="P:intracellular iron ion homeostasis"/>
    <property type="evidence" value="ECO:0007669"/>
    <property type="project" value="TreeGrafter"/>
</dbReference>
<dbReference type="Pfam" id="PF01794">
    <property type="entry name" value="Ferric_reduct"/>
    <property type="match status" value="1"/>
</dbReference>
<keyword evidence="11" id="KW-1185">Reference proteome</keyword>
<feature type="transmembrane region" description="Helical" evidence="7">
    <location>
        <begin position="265"/>
        <end position="285"/>
    </location>
</feature>
<dbReference type="GO" id="GO:0015677">
    <property type="term" value="P:copper ion import"/>
    <property type="evidence" value="ECO:0007669"/>
    <property type="project" value="TreeGrafter"/>
</dbReference>
<name>A0AAD4EMQ4_9PEZI</name>
<keyword evidence="6 7" id="KW-0472">Membrane</keyword>
<evidence type="ECO:0000256" key="7">
    <source>
        <dbReference type="SAM" id="Phobius"/>
    </source>
</evidence>
<evidence type="ECO:0000313" key="11">
    <source>
        <dbReference type="Proteomes" id="UP001197093"/>
    </source>
</evidence>
<evidence type="ECO:0000256" key="3">
    <source>
        <dbReference type="ARBA" id="ARBA00022692"/>
    </source>
</evidence>
<feature type="transmembrane region" description="Helical" evidence="7">
    <location>
        <begin position="297"/>
        <end position="317"/>
    </location>
</feature>
<dbReference type="SFLD" id="SFLDS00052">
    <property type="entry name" value="Ferric_Reductase_Domain"/>
    <property type="match status" value="1"/>
</dbReference>
<feature type="domain" description="Ferric oxidoreductase" evidence="9">
    <location>
        <begin position="266"/>
        <end position="382"/>
    </location>
</feature>
<keyword evidence="2" id="KW-0813">Transport</keyword>
<evidence type="ECO:0000256" key="5">
    <source>
        <dbReference type="ARBA" id="ARBA00023065"/>
    </source>
</evidence>
<dbReference type="EMBL" id="JAHCVI010000006">
    <property type="protein sequence ID" value="KAG7284023.1"/>
    <property type="molecule type" value="Genomic_DNA"/>
</dbReference>
<evidence type="ECO:0000256" key="2">
    <source>
        <dbReference type="ARBA" id="ARBA00022448"/>
    </source>
</evidence>
<dbReference type="Proteomes" id="UP001197093">
    <property type="component" value="Unassembled WGS sequence"/>
</dbReference>
<dbReference type="InterPro" id="IPR039261">
    <property type="entry name" value="FNR_nucleotide-bd"/>
</dbReference>
<feature type="transmembrane region" description="Helical" evidence="7">
    <location>
        <begin position="337"/>
        <end position="359"/>
    </location>
</feature>
<dbReference type="InterPro" id="IPR051410">
    <property type="entry name" value="Ferric/Cupric_Reductase"/>
</dbReference>
<comment type="subcellular location">
    <subcellularLocation>
        <location evidence="1">Membrane</location>
        <topology evidence="1">Multi-pass membrane protein</topology>
    </subcellularLocation>
</comment>
<reference evidence="10" key="1">
    <citation type="submission" date="2023-02" db="EMBL/GenBank/DDBJ databases">
        <authorList>
            <person name="Palmer J.M."/>
        </authorList>
    </citation>
    <scope>NUCLEOTIDE SEQUENCE</scope>
    <source>
        <strain evidence="10">FW57</strain>
    </source>
</reference>
<feature type="transmembrane region" description="Helical" evidence="7">
    <location>
        <begin position="224"/>
        <end position="245"/>
    </location>
</feature>
<dbReference type="PANTHER" id="PTHR32361:SF9">
    <property type="entry name" value="FERRIC REDUCTASE TRANSMEMBRANE COMPONENT 3-RELATED"/>
    <property type="match status" value="1"/>
</dbReference>
<feature type="signal peptide" evidence="8">
    <location>
        <begin position="1"/>
        <end position="20"/>
    </location>
</feature>
<dbReference type="AlphaFoldDB" id="A0AAD4EMQ4"/>
<protein>
    <recommendedName>
        <fullName evidence="9">Ferric oxidoreductase domain-containing protein</fullName>
    </recommendedName>
</protein>
<evidence type="ECO:0000256" key="4">
    <source>
        <dbReference type="ARBA" id="ARBA00022989"/>
    </source>
</evidence>
<dbReference type="SFLD" id="SFLDG01168">
    <property type="entry name" value="Ferric_reductase_subgroup_(FRE"/>
    <property type="match status" value="1"/>
</dbReference>
<sequence length="711" mass="78417">MKTAAMTLAVLAAVIGPADAAKDFFGRVARQGTVGLGQEQYAPVTCAYACRSSIAGWMLDCPDAEHHDHGHGESRGMMMMAMPSPACYASNDPFLTSLAWCIKTRCPEDIPNSLLERYWEMNAAGRKDVQPLPKYSYQDALARVTTPPTAVHNSSLVLNSTELVSDFFYSMVYGSLEGIEINISLCNQYTKFYAHVIDPPVFGSRHAVPTFFGLGIVPTRGQALFIFYIWTLNIILSAVNHVITWPNLWFDTIEDEVLEWVGNRVGMLSFANLILAVLFSSRNNILLYLTTWTRSTFVLVHRWTAVISIIQAILHTALYIKLQVSTASLPAEAAYPYWYWGLIGTIALVLIVPGSLLPIRQRAYEFFLAWHLVFALLSMIACFLHIYLRYRWQWGYEIRTVVPLALFGLDWFLLRPLRLLRGGLVRRARIEVVDDDYLRVDVPGVPAAVGGHAYLYFPTLSWRVWENHPFSVVPLSVAGGLPSKNGSATPPSSKDLEEDGGRKVTTAVATTTTSFSSPPGIVFFIRRRSGLTARLARRAAALSPRGLPVLVELYGSQQTTTVTRPSPAYPNLLILAGGVGITAVLALLERPRTTTPGVTKLYWGVRTVPLVQAVEELLLGQHHSHAATAEEDLGGRGRKTRWLGAEVRVSVGKRFNFPEVLEAELVSGEMAGGTTVLVCGPPGMADEVRLAVVALGRRGAAVRLAEERFGW</sequence>
<dbReference type="PANTHER" id="PTHR32361">
    <property type="entry name" value="FERRIC/CUPRIC REDUCTASE TRANSMEMBRANE COMPONENT"/>
    <property type="match status" value="1"/>
</dbReference>
<evidence type="ECO:0000313" key="10">
    <source>
        <dbReference type="EMBL" id="KAG7284023.1"/>
    </source>
</evidence>
<accession>A0AAD4EMQ4</accession>
<gene>
    <name evidence="10" type="ORF">NEMBOFW57_010381</name>
</gene>
<comment type="caution">
    <text evidence="10">The sequence shown here is derived from an EMBL/GenBank/DDBJ whole genome shotgun (WGS) entry which is preliminary data.</text>
</comment>
<dbReference type="CDD" id="cd06186">
    <property type="entry name" value="NOX_Duox_like_FAD_NADP"/>
    <property type="match status" value="1"/>
</dbReference>